<evidence type="ECO:0000256" key="2">
    <source>
        <dbReference type="ARBA" id="ARBA00023043"/>
    </source>
</evidence>
<evidence type="ECO:0000259" key="4">
    <source>
        <dbReference type="Pfam" id="PF20720"/>
    </source>
</evidence>
<dbReference type="SUPFAM" id="SSF48403">
    <property type="entry name" value="Ankyrin repeat"/>
    <property type="match status" value="4"/>
</dbReference>
<dbReference type="InterPro" id="IPR002110">
    <property type="entry name" value="Ankyrin_rpt"/>
</dbReference>
<sequence length="1457" mass="166065">MGKTMTAQNIALQLCQEEGYSIVPCNNVKDIKKRYKDNVRQVFFVDDICGKYTPNIKYIENWMRIKKFVNFILRKGQTKILATCRTEIVKQKNVDKTLKSSLKLIDLTRNYSTEDKMKLARKYLKVDDDMLTDIVKMVEFSPLMCFLYSKHDSFDVNEFLNSPCKTFSDEWDTLKTFDKEKFCVLLLCVIYNGTINESMFDVLYDFDKEEKRKLKVIFECCNLGRDTPRSAIKDKLNACVGTYFTKVDEEYKIIHDKMFDFLCDYFGKSLVAPILKYADDKLLCERVQLESIQKPHGESTIIVSTTDEQKYKARLKMDLKNGKIHWCLNNAQMRYKEYRDKFLDVVKDLDGDMKRRFIDTKDENGINSFIVSCLRGYDDLVLYFISVGADVNARNGWFTPLTAACRDGHSETVDILLDKGAMVNKTNKFGETPLYTACTCGHYGIVKRLIEQRCDVNVRDNSNYTPLCISCLGGFKNIAILLIDQGINAVESCNSLLNATNGGHDDIVEMLVKKGWDVNNVDMQGKTALFIACERGFLKIVLLLVDKNADIFRVNDNGETPLHAACLAGNIEIVRTLIEHNGYIDMLDKDRESPLHKACRQGSTCVIQTLVDHGANINLVNTHGLTPLNLAMQNHDTKDVVMFTTREDVQTGSSKVTNTWCQNNSFRAQINDTTSYLVRYGLTPLYEACMDGDMNIVQSLIAKGANVNMKTNCGEPPLVAACQQGHGFLIQLLIDKEADISDALLVAVQNDYDTTVKILSYKGRNLSYQTDDGTSLLKLGFEHGSIKVIAFLLQKGADITELRNCYHLPLCIACTKGYDETVNLLIKQGANSYERCHKDGKTPLWSACQRGFNKVVDILIKNGSDVYEMNETGQTLLHVAHNFYIFQRIIDISLDSNKPEYNERNICLDSNKPDNIGRYPLYESMVNGNDDISEYLIQKKCHIANSQRDQKTALISVFGSGNNKLSRLVLSKGYTNDIFNETIVYHLYSLGRYEIDRYLPQHKHGIYDIFRYDYTFVILADIAGNDDLVEYLQKHHWFDNNLRYSLSYCEANEIVNITNRRDHTGIITKDICNDYEYLFQACMTGQTQSWQMCIDGQPFAKRKINIFFRSKGSNGGIWFKQTPLCLASRKGHIEVVKLLLKYGAEVDKMSEDVINDYGLSMTHLNGYTPLFAACQRKYYKIADILLEKGANVNIALYDACRGGFLETVQFLAQKGANVNSICPNGQTALYAACNGGFYTIVKFLIDQGALIDTRLRNKATTLNTLTCLHVVYTCGNLKILKLLIEQGSYITAIGILRRKLLHTACLGGKYKIVKAIIDCRIYINSSNKFGTTPLLACVLQQLSRYYLDQNRTYYPRKRQRLHFIHNEHILKQDSIINKNKGDDEIIFNDIDDELKWFEFDDELIFENLSVNHCKVIQLLLENGADINIADLRGRSPLSVARESGDRGLIEMLQKKHF</sequence>
<dbReference type="OrthoDB" id="194358at2759"/>
<feature type="repeat" description="ANK" evidence="3">
    <location>
        <begin position="680"/>
        <end position="712"/>
    </location>
</feature>
<feature type="repeat" description="ANK" evidence="3">
    <location>
        <begin position="1224"/>
        <end position="1256"/>
    </location>
</feature>
<reference evidence="5" key="1">
    <citation type="submission" date="2018-11" db="EMBL/GenBank/DDBJ databases">
        <authorList>
            <person name="Alioto T."/>
            <person name="Alioto T."/>
        </authorList>
    </citation>
    <scope>NUCLEOTIDE SEQUENCE</scope>
</reference>
<dbReference type="Gene3D" id="1.25.40.20">
    <property type="entry name" value="Ankyrin repeat-containing domain"/>
    <property type="match status" value="7"/>
</dbReference>
<evidence type="ECO:0000313" key="5">
    <source>
        <dbReference type="EMBL" id="VDI26531.1"/>
    </source>
</evidence>
<dbReference type="EMBL" id="UYJE01004258">
    <property type="protein sequence ID" value="VDI26531.1"/>
    <property type="molecule type" value="Genomic_DNA"/>
</dbReference>
<protein>
    <recommendedName>
        <fullName evidence="4">Novel STAND NTPase 3 domain-containing protein</fullName>
    </recommendedName>
</protein>
<feature type="domain" description="Novel STAND NTPase 3" evidence="4">
    <location>
        <begin position="2"/>
        <end position="125"/>
    </location>
</feature>
<dbReference type="PROSITE" id="PS50088">
    <property type="entry name" value="ANK_REPEAT"/>
    <property type="match status" value="12"/>
</dbReference>
<dbReference type="Pfam" id="PF20720">
    <property type="entry name" value="nSTAND3"/>
    <property type="match status" value="1"/>
</dbReference>
<accession>A0A8B6DWZ7</accession>
<evidence type="ECO:0000313" key="6">
    <source>
        <dbReference type="Proteomes" id="UP000596742"/>
    </source>
</evidence>
<proteinExistence type="predicted"/>
<feature type="repeat" description="ANK" evidence="3">
    <location>
        <begin position="429"/>
        <end position="461"/>
    </location>
</feature>
<dbReference type="SMART" id="SM00248">
    <property type="entry name" value="ANK"/>
    <property type="match status" value="23"/>
</dbReference>
<feature type="repeat" description="ANK" evidence="3">
    <location>
        <begin position="396"/>
        <end position="428"/>
    </location>
</feature>
<feature type="repeat" description="ANK" evidence="3">
    <location>
        <begin position="524"/>
        <end position="556"/>
    </location>
</feature>
<feature type="repeat" description="ANK" evidence="3">
    <location>
        <begin position="772"/>
        <end position="804"/>
    </location>
</feature>
<organism evidence="5 6">
    <name type="scientific">Mytilus galloprovincialis</name>
    <name type="common">Mediterranean mussel</name>
    <dbReference type="NCBI Taxonomy" id="29158"/>
    <lineage>
        <taxon>Eukaryota</taxon>
        <taxon>Metazoa</taxon>
        <taxon>Spiralia</taxon>
        <taxon>Lophotrochozoa</taxon>
        <taxon>Mollusca</taxon>
        <taxon>Bivalvia</taxon>
        <taxon>Autobranchia</taxon>
        <taxon>Pteriomorphia</taxon>
        <taxon>Mytilida</taxon>
        <taxon>Mytiloidea</taxon>
        <taxon>Mytilidae</taxon>
        <taxon>Mytilinae</taxon>
        <taxon>Mytilus</taxon>
    </lineage>
</organism>
<evidence type="ECO:0000256" key="1">
    <source>
        <dbReference type="ARBA" id="ARBA00022737"/>
    </source>
</evidence>
<dbReference type="Pfam" id="PF13606">
    <property type="entry name" value="Ank_3"/>
    <property type="match status" value="1"/>
</dbReference>
<gene>
    <name evidence="5" type="ORF">MGAL_10B076608</name>
</gene>
<dbReference type="Pfam" id="PF12796">
    <property type="entry name" value="Ank_2"/>
    <property type="match status" value="5"/>
</dbReference>
<dbReference type="Pfam" id="PF13857">
    <property type="entry name" value="Ank_5"/>
    <property type="match status" value="1"/>
</dbReference>
<comment type="caution">
    <text evidence="5">The sequence shown here is derived from an EMBL/GenBank/DDBJ whole genome shotgun (WGS) entry which is preliminary data.</text>
</comment>
<keyword evidence="6" id="KW-1185">Reference proteome</keyword>
<dbReference type="InterPro" id="IPR049050">
    <property type="entry name" value="nSTAND3"/>
</dbReference>
<dbReference type="InterPro" id="IPR051165">
    <property type="entry name" value="Multifunctional_ANK_Repeat"/>
</dbReference>
<keyword evidence="1" id="KW-0677">Repeat</keyword>
<feature type="repeat" description="ANK" evidence="3">
    <location>
        <begin position="1165"/>
        <end position="1197"/>
    </location>
</feature>
<dbReference type="PANTHER" id="PTHR24123">
    <property type="entry name" value="ANKYRIN REPEAT-CONTAINING"/>
    <property type="match status" value="1"/>
</dbReference>
<feature type="repeat" description="ANK" evidence="3">
    <location>
        <begin position="839"/>
        <end position="871"/>
    </location>
</feature>
<feature type="repeat" description="ANK" evidence="3">
    <location>
        <begin position="491"/>
        <end position="523"/>
    </location>
</feature>
<dbReference type="PANTHER" id="PTHR24123:SF33">
    <property type="entry name" value="PROTEIN HOS4"/>
    <property type="match status" value="1"/>
</dbReference>
<dbReference type="Proteomes" id="UP000596742">
    <property type="component" value="Unassembled WGS sequence"/>
</dbReference>
<dbReference type="PRINTS" id="PR01415">
    <property type="entry name" value="ANKYRIN"/>
</dbReference>
<feature type="repeat" description="ANK" evidence="3">
    <location>
        <begin position="557"/>
        <end position="589"/>
    </location>
</feature>
<dbReference type="PROSITE" id="PS50297">
    <property type="entry name" value="ANK_REP_REGION"/>
    <property type="match status" value="11"/>
</dbReference>
<dbReference type="InterPro" id="IPR036770">
    <property type="entry name" value="Ankyrin_rpt-contain_sf"/>
</dbReference>
<name>A0A8B6DWZ7_MYTGA</name>
<feature type="repeat" description="ANK" evidence="3">
    <location>
        <begin position="1119"/>
        <end position="1151"/>
    </location>
</feature>
<evidence type="ECO:0000256" key="3">
    <source>
        <dbReference type="PROSITE-ProRule" id="PRU00023"/>
    </source>
</evidence>
<keyword evidence="2 3" id="KW-0040">ANK repeat</keyword>
<feature type="repeat" description="ANK" evidence="3">
    <location>
        <begin position="590"/>
        <end position="622"/>
    </location>
</feature>